<gene>
    <name evidence="5" type="ORF">IAA53_01825</name>
</gene>
<keyword evidence="3" id="KW-1133">Transmembrane helix</keyword>
<reference evidence="5" key="1">
    <citation type="submission" date="2020-10" db="EMBL/GenBank/DDBJ databases">
        <authorList>
            <person name="Gilroy R."/>
        </authorList>
    </citation>
    <scope>NUCLEOTIDE SEQUENCE</scope>
    <source>
        <strain evidence="5">ChiBcec15-4380</strain>
    </source>
</reference>
<dbReference type="Gene3D" id="1.10.4030.10">
    <property type="entry name" value="Porin chaperone SurA, peptide-binding domain"/>
    <property type="match status" value="1"/>
</dbReference>
<protein>
    <submittedName>
        <fullName evidence="5">Peptidylprolyl isomerase</fullName>
    </submittedName>
</protein>
<dbReference type="SUPFAM" id="SSF54534">
    <property type="entry name" value="FKBP-like"/>
    <property type="match status" value="1"/>
</dbReference>
<evidence type="ECO:0000256" key="3">
    <source>
        <dbReference type="SAM" id="Phobius"/>
    </source>
</evidence>
<dbReference type="EMBL" id="DVHE01000014">
    <property type="protein sequence ID" value="HIR50021.1"/>
    <property type="molecule type" value="Genomic_DNA"/>
</dbReference>
<dbReference type="InterPro" id="IPR050245">
    <property type="entry name" value="PrsA_foldase"/>
</dbReference>
<feature type="transmembrane region" description="Helical" evidence="3">
    <location>
        <begin position="35"/>
        <end position="60"/>
    </location>
</feature>
<dbReference type="PANTHER" id="PTHR47245">
    <property type="entry name" value="PEPTIDYLPROLYL ISOMERASE"/>
    <property type="match status" value="1"/>
</dbReference>
<name>A0A9D1DG69_9FIRM</name>
<dbReference type="Pfam" id="PF13616">
    <property type="entry name" value="Rotamase_3"/>
    <property type="match status" value="1"/>
</dbReference>
<dbReference type="GO" id="GO:0003755">
    <property type="term" value="F:peptidyl-prolyl cis-trans isomerase activity"/>
    <property type="evidence" value="ECO:0007669"/>
    <property type="project" value="UniProtKB-KW"/>
</dbReference>
<dbReference type="InterPro" id="IPR027304">
    <property type="entry name" value="Trigger_fact/SurA_dom_sf"/>
</dbReference>
<comment type="caution">
    <text evidence="5">The sequence shown here is derived from an EMBL/GenBank/DDBJ whole genome shotgun (WGS) entry which is preliminary data.</text>
</comment>
<dbReference type="AlphaFoldDB" id="A0A9D1DG69"/>
<dbReference type="Proteomes" id="UP000824239">
    <property type="component" value="Unassembled WGS sequence"/>
</dbReference>
<feature type="compositionally biased region" description="Basic residues" evidence="2">
    <location>
        <begin position="1"/>
        <end position="11"/>
    </location>
</feature>
<feature type="region of interest" description="Disordered" evidence="2">
    <location>
        <begin position="1"/>
        <end position="25"/>
    </location>
</feature>
<evidence type="ECO:0000313" key="5">
    <source>
        <dbReference type="EMBL" id="HIR50021.1"/>
    </source>
</evidence>
<proteinExistence type="predicted"/>
<dbReference type="InterPro" id="IPR046357">
    <property type="entry name" value="PPIase_dom_sf"/>
</dbReference>
<evidence type="ECO:0000313" key="6">
    <source>
        <dbReference type="Proteomes" id="UP000824239"/>
    </source>
</evidence>
<dbReference type="InterPro" id="IPR000297">
    <property type="entry name" value="PPIase_PpiC"/>
</dbReference>
<dbReference type="PROSITE" id="PS50198">
    <property type="entry name" value="PPIC_PPIASE_2"/>
    <property type="match status" value="1"/>
</dbReference>
<keyword evidence="3" id="KW-0472">Membrane</keyword>
<dbReference type="SUPFAM" id="SSF109998">
    <property type="entry name" value="Triger factor/SurA peptide-binding domain-like"/>
    <property type="match status" value="1"/>
</dbReference>
<evidence type="ECO:0000259" key="4">
    <source>
        <dbReference type="PROSITE" id="PS50198"/>
    </source>
</evidence>
<dbReference type="PANTHER" id="PTHR47245:SF2">
    <property type="entry name" value="PEPTIDYL-PROLYL CIS-TRANS ISOMERASE HP_0175-RELATED"/>
    <property type="match status" value="1"/>
</dbReference>
<reference evidence="5" key="2">
    <citation type="journal article" date="2021" name="PeerJ">
        <title>Extensive microbial diversity within the chicken gut microbiome revealed by metagenomics and culture.</title>
        <authorList>
            <person name="Gilroy R."/>
            <person name="Ravi A."/>
            <person name="Getino M."/>
            <person name="Pursley I."/>
            <person name="Horton D.L."/>
            <person name="Alikhan N.F."/>
            <person name="Baker D."/>
            <person name="Gharbi K."/>
            <person name="Hall N."/>
            <person name="Watson M."/>
            <person name="Adriaenssens E.M."/>
            <person name="Foster-Nyarko E."/>
            <person name="Jarju S."/>
            <person name="Secka A."/>
            <person name="Antonio M."/>
            <person name="Oren A."/>
            <person name="Chaudhuri R.R."/>
            <person name="La Ragione R."/>
            <person name="Hildebrand F."/>
            <person name="Pallen M.J."/>
        </authorList>
    </citation>
    <scope>NUCLEOTIDE SEQUENCE</scope>
    <source>
        <strain evidence="5">ChiBcec15-4380</strain>
    </source>
</reference>
<dbReference type="Gene3D" id="3.10.50.40">
    <property type="match status" value="2"/>
</dbReference>
<feature type="domain" description="PpiC" evidence="4">
    <location>
        <begin position="359"/>
        <end position="459"/>
    </location>
</feature>
<organism evidence="5 6">
    <name type="scientific">Candidatus Avoscillospira avicola</name>
    <dbReference type="NCBI Taxonomy" id="2840706"/>
    <lineage>
        <taxon>Bacteria</taxon>
        <taxon>Bacillati</taxon>
        <taxon>Bacillota</taxon>
        <taxon>Clostridia</taxon>
        <taxon>Eubacteriales</taxon>
        <taxon>Oscillospiraceae</taxon>
        <taxon>Oscillospiraceae incertae sedis</taxon>
        <taxon>Candidatus Avoscillospira</taxon>
    </lineage>
</organism>
<accession>A0A9D1DG69</accession>
<evidence type="ECO:0000256" key="1">
    <source>
        <dbReference type="PROSITE-ProRule" id="PRU00278"/>
    </source>
</evidence>
<keyword evidence="1 5" id="KW-0413">Isomerase</keyword>
<evidence type="ECO:0000256" key="2">
    <source>
        <dbReference type="SAM" id="MobiDB-lite"/>
    </source>
</evidence>
<keyword evidence="1" id="KW-0697">Rotamase</keyword>
<keyword evidence="3" id="KW-0812">Transmembrane</keyword>
<sequence length="503" mass="55943">MSASREKKKRQTVTDADMTQAHAGQKGMSKTTKTALSIVAAILVVAIIVFFALVSTGFFVTNTVAATVGGHTLSPAMVNYFFYSAYQQVANTYGDYLGMFIDTTKPLDEQAYMSDEFDTWYDYLLDSALKGAHEVYAIYDEAVANDFALSQESLDAIDNEIAMLDAYGTMSGFTSGQAYLAANYGTGSTIESYREYLTLSMTASEYSQQMEDSFTYTADDISAYYEEHTDDFDGVNFRVYSINVPTSTDEEEEEVDTEAALAECETKAKEMAEASQGDEQAYLDYTVEYADEDSKETYEDDTATLREDYTISSCDELYRDWLADDARQAGDTTYIANGETGYYVLYYIGQYDRTISLPNVRHILVSASDTSDEKAMAEAKAEAQQILDDFLAGDATEEAFAALADEKSDDSAEGGLYENVLPGYMEEAFEDWSFDASRQAGDTGIVETSYGYHVMYFCGYGSTYRDYLVESTLRTNDYNAWEEGVVGEVSYTTNSFGMRFTSK</sequence>